<protein>
    <submittedName>
        <fullName evidence="2">Uncharacterized protein</fullName>
    </submittedName>
</protein>
<feature type="compositionally biased region" description="Basic and acidic residues" evidence="1">
    <location>
        <begin position="67"/>
        <end position="76"/>
    </location>
</feature>
<feature type="region of interest" description="Disordered" evidence="1">
    <location>
        <begin position="47"/>
        <end position="88"/>
    </location>
</feature>
<proteinExistence type="predicted"/>
<dbReference type="Proteomes" id="UP000244880">
    <property type="component" value="Unassembled WGS sequence"/>
</dbReference>
<sequence length="88" mass="9583">MTEDNETALCRILGKDKQMKLIISTAAAALIATTAIAGQSDRYHDNKLDTSAHAQSANSVTPVVSTRNKEKMDRVADNTYVSKNNDSR</sequence>
<evidence type="ECO:0000313" key="2">
    <source>
        <dbReference type="EMBL" id="SPH22021.1"/>
    </source>
</evidence>
<reference evidence="2 3" key="1">
    <citation type="submission" date="2018-03" db="EMBL/GenBank/DDBJ databases">
        <authorList>
            <person name="Keele B.F."/>
        </authorList>
    </citation>
    <scope>NUCLEOTIDE SEQUENCE [LARGE SCALE GENOMIC DNA]</scope>
    <source>
        <strain evidence="2 3">CECT 8599</strain>
    </source>
</reference>
<evidence type="ECO:0000256" key="1">
    <source>
        <dbReference type="SAM" id="MobiDB-lite"/>
    </source>
</evidence>
<evidence type="ECO:0000313" key="3">
    <source>
        <dbReference type="Proteomes" id="UP000244880"/>
    </source>
</evidence>
<feature type="compositionally biased region" description="Polar residues" evidence="1">
    <location>
        <begin position="79"/>
        <end position="88"/>
    </location>
</feature>
<organism evidence="2 3">
    <name type="scientific">Ascidiaceihabitans donghaensis</name>
    <dbReference type="NCBI Taxonomy" id="1510460"/>
    <lineage>
        <taxon>Bacteria</taxon>
        <taxon>Pseudomonadati</taxon>
        <taxon>Pseudomonadota</taxon>
        <taxon>Alphaproteobacteria</taxon>
        <taxon>Rhodobacterales</taxon>
        <taxon>Paracoccaceae</taxon>
        <taxon>Ascidiaceihabitans</taxon>
    </lineage>
</organism>
<feature type="compositionally biased region" description="Polar residues" evidence="1">
    <location>
        <begin position="52"/>
        <end position="66"/>
    </location>
</feature>
<name>A0A2R8BG30_9RHOB</name>
<gene>
    <name evidence="2" type="ORF">ASD8599_02767</name>
</gene>
<keyword evidence="3" id="KW-1185">Reference proteome</keyword>
<dbReference type="EMBL" id="OMOR01000001">
    <property type="protein sequence ID" value="SPH22021.1"/>
    <property type="molecule type" value="Genomic_DNA"/>
</dbReference>
<dbReference type="AlphaFoldDB" id="A0A2R8BG30"/>
<accession>A0A2R8BG30</accession>